<protein>
    <submittedName>
        <fullName evidence="1">Uncharacterized protein</fullName>
    </submittedName>
</protein>
<dbReference type="Proteomes" id="UP000324222">
    <property type="component" value="Unassembled WGS sequence"/>
</dbReference>
<reference evidence="1 2" key="1">
    <citation type="submission" date="2019-05" db="EMBL/GenBank/DDBJ databases">
        <title>Another draft genome of Portunus trituberculatus and its Hox gene families provides insights of decapod evolution.</title>
        <authorList>
            <person name="Jeong J.-H."/>
            <person name="Song I."/>
            <person name="Kim S."/>
            <person name="Choi T."/>
            <person name="Kim D."/>
            <person name="Ryu S."/>
            <person name="Kim W."/>
        </authorList>
    </citation>
    <scope>NUCLEOTIDE SEQUENCE [LARGE SCALE GENOMIC DNA]</scope>
    <source>
        <tissue evidence="1">Muscle</tissue>
    </source>
</reference>
<evidence type="ECO:0000313" key="1">
    <source>
        <dbReference type="EMBL" id="MPC97952.1"/>
    </source>
</evidence>
<comment type="caution">
    <text evidence="1">The sequence shown here is derived from an EMBL/GenBank/DDBJ whole genome shotgun (WGS) entry which is preliminary data.</text>
</comment>
<sequence length="106" mass="12053">MGHLLQLHAIPTHTAYSMSSECRETKSVRSPRISKLRGSGCPYQWPMSKMKKGRVVMRPRSCQSRVAQANSGSRHMPPVQKIKEVEVMRARHPGDTCSTTTRRNNY</sequence>
<accession>A0A5B7JPF1</accession>
<name>A0A5B7JPF1_PORTR</name>
<dbReference type="EMBL" id="VSRR010112169">
    <property type="protein sequence ID" value="MPC97952.1"/>
    <property type="molecule type" value="Genomic_DNA"/>
</dbReference>
<evidence type="ECO:0000313" key="2">
    <source>
        <dbReference type="Proteomes" id="UP000324222"/>
    </source>
</evidence>
<organism evidence="1 2">
    <name type="scientific">Portunus trituberculatus</name>
    <name type="common">Swimming crab</name>
    <name type="synonym">Neptunus trituberculatus</name>
    <dbReference type="NCBI Taxonomy" id="210409"/>
    <lineage>
        <taxon>Eukaryota</taxon>
        <taxon>Metazoa</taxon>
        <taxon>Ecdysozoa</taxon>
        <taxon>Arthropoda</taxon>
        <taxon>Crustacea</taxon>
        <taxon>Multicrustacea</taxon>
        <taxon>Malacostraca</taxon>
        <taxon>Eumalacostraca</taxon>
        <taxon>Eucarida</taxon>
        <taxon>Decapoda</taxon>
        <taxon>Pleocyemata</taxon>
        <taxon>Brachyura</taxon>
        <taxon>Eubrachyura</taxon>
        <taxon>Portunoidea</taxon>
        <taxon>Portunidae</taxon>
        <taxon>Portuninae</taxon>
        <taxon>Portunus</taxon>
    </lineage>
</organism>
<dbReference type="AlphaFoldDB" id="A0A5B7JPF1"/>
<keyword evidence="2" id="KW-1185">Reference proteome</keyword>
<gene>
    <name evidence="1" type="ORF">E2C01_093298</name>
</gene>
<proteinExistence type="predicted"/>